<dbReference type="EMBL" id="JAGYVZ010000003">
    <property type="protein sequence ID" value="MBS7230248.1"/>
    <property type="molecule type" value="Genomic_DNA"/>
</dbReference>
<evidence type="ECO:0000313" key="1">
    <source>
        <dbReference type="EMBL" id="MBS7230248.1"/>
    </source>
</evidence>
<keyword evidence="2" id="KW-1185">Reference proteome</keyword>
<name>A0ABS5P7G0_9FLAO</name>
<proteinExistence type="predicted"/>
<reference evidence="1 2" key="1">
    <citation type="journal article" date="2018" name="Int. J. Syst. Evol. Microbiol.">
        <title>Flavobacterium chryseum sp. nov. and Flavobacterium psychroterrae sp. nov., novel environmental bacteria isolated from Antarctica.</title>
        <authorList>
            <person name="Kralova S."/>
            <person name="Svec P."/>
            <person name="Busse H.J."/>
            <person name="Stankova E."/>
            <person name="Vaczi P."/>
            <person name="Sedlacek I."/>
        </authorList>
    </citation>
    <scope>NUCLEOTIDE SEQUENCE [LARGE SCALE GENOMIC DNA]</scope>
    <source>
        <strain evidence="1 2">CCM 8827</strain>
    </source>
</reference>
<evidence type="ECO:0000313" key="2">
    <source>
        <dbReference type="Proteomes" id="UP000722625"/>
    </source>
</evidence>
<accession>A0ABS5P7G0</accession>
<organism evidence="1 2">
    <name type="scientific">Flavobacterium psychroterrae</name>
    <dbReference type="NCBI Taxonomy" id="2133767"/>
    <lineage>
        <taxon>Bacteria</taxon>
        <taxon>Pseudomonadati</taxon>
        <taxon>Bacteroidota</taxon>
        <taxon>Flavobacteriia</taxon>
        <taxon>Flavobacteriales</taxon>
        <taxon>Flavobacteriaceae</taxon>
        <taxon>Flavobacterium</taxon>
    </lineage>
</organism>
<evidence type="ECO:0008006" key="3">
    <source>
        <dbReference type="Google" id="ProtNLM"/>
    </source>
</evidence>
<sequence length="189" mass="22451">MNKIIFSLVFCFISTIFYSQNYKGYYITNDDDTITCSFDIPVILFDSKKFDPQTVRNKINVITENGEKLKFKPNQIKSFFIKETKNGNYNFVSIIDQNYFYHEIIRGKLSYYKVYLNNSGGVLGYYASVKYFIIKDNNLTELNSMNLKKGLSKQIKDYPELDQKWMDSSNYYKVNQIEEVIELYNEHFK</sequence>
<dbReference type="Proteomes" id="UP000722625">
    <property type="component" value="Unassembled WGS sequence"/>
</dbReference>
<gene>
    <name evidence="1" type="ORF">KHA90_04355</name>
</gene>
<protein>
    <recommendedName>
        <fullName evidence="3">DUF4468 domain-containing protein</fullName>
    </recommendedName>
</protein>
<dbReference type="RefSeq" id="WP_213295821.1">
    <property type="nucleotide sequence ID" value="NZ_JAGYVZ010000003.1"/>
</dbReference>
<comment type="caution">
    <text evidence="1">The sequence shown here is derived from an EMBL/GenBank/DDBJ whole genome shotgun (WGS) entry which is preliminary data.</text>
</comment>